<evidence type="ECO:0000256" key="1">
    <source>
        <dbReference type="ARBA" id="ARBA00004123"/>
    </source>
</evidence>
<dbReference type="InterPro" id="IPR038751">
    <property type="entry name" value="INTS8"/>
</dbReference>
<keyword evidence="4" id="KW-0158">Chromosome</keyword>
<feature type="domain" description="INTS8 TPR repeats" evidence="6">
    <location>
        <begin position="511"/>
        <end position="1006"/>
    </location>
</feature>
<dbReference type="GO" id="GO:0034472">
    <property type="term" value="P:snRNA 3'-end processing"/>
    <property type="evidence" value="ECO:0007669"/>
    <property type="project" value="InterPro"/>
</dbReference>
<dbReference type="VEuPathDB" id="VectorBase:CSON014359"/>
<evidence type="ECO:0000256" key="5">
    <source>
        <dbReference type="ARBA" id="ARBA00023242"/>
    </source>
</evidence>
<dbReference type="InterPro" id="IPR057980">
    <property type="entry name" value="TPR_INTS8"/>
</dbReference>
<dbReference type="PANTHER" id="PTHR13350:SF1">
    <property type="entry name" value="INTEGRATOR COMPLEX SUBUNIT 8"/>
    <property type="match status" value="1"/>
</dbReference>
<dbReference type="EMBL" id="UFQT01000794">
    <property type="protein sequence ID" value="SSX27287.1"/>
    <property type="molecule type" value="Genomic_DNA"/>
</dbReference>
<name>A0A336KV26_CULSO</name>
<evidence type="ECO:0000256" key="4">
    <source>
        <dbReference type="ARBA" id="ARBA00022454"/>
    </source>
</evidence>
<dbReference type="PANTHER" id="PTHR13350">
    <property type="entry name" value="INTEGRATOR COMPLEX SUBUNIT 8"/>
    <property type="match status" value="1"/>
</dbReference>
<evidence type="ECO:0000313" key="8">
    <source>
        <dbReference type="EMBL" id="SSX27287.1"/>
    </source>
</evidence>
<evidence type="ECO:0000313" key="7">
    <source>
        <dbReference type="EMBL" id="SSX06943.1"/>
    </source>
</evidence>
<dbReference type="GO" id="GO:0032039">
    <property type="term" value="C:integrator complex"/>
    <property type="evidence" value="ECO:0007669"/>
    <property type="project" value="TreeGrafter"/>
</dbReference>
<comment type="similarity">
    <text evidence="3">Belongs to the Integrator subunit 8 family.</text>
</comment>
<evidence type="ECO:0000259" key="6">
    <source>
        <dbReference type="Pfam" id="PF25756"/>
    </source>
</evidence>
<gene>
    <name evidence="7" type="primary">CSON014359</name>
</gene>
<protein>
    <submittedName>
        <fullName evidence="7">CSON014359 protein</fullName>
    </submittedName>
</protein>
<dbReference type="OMA" id="ASLSDWM"/>
<dbReference type="EMBL" id="UFQS01000794">
    <property type="protein sequence ID" value="SSX06943.1"/>
    <property type="molecule type" value="Genomic_DNA"/>
</dbReference>
<evidence type="ECO:0000256" key="3">
    <source>
        <dbReference type="ARBA" id="ARBA00007147"/>
    </source>
</evidence>
<reference evidence="7" key="1">
    <citation type="submission" date="2018-04" db="EMBL/GenBank/DDBJ databases">
        <authorList>
            <person name="Go L.Y."/>
            <person name="Mitchell J.A."/>
        </authorList>
    </citation>
    <scope>NUCLEOTIDE SEQUENCE</scope>
    <source>
        <tissue evidence="7">Whole organism</tissue>
    </source>
</reference>
<accession>A0A336KV26</accession>
<proteinExistence type="inferred from homology"/>
<keyword evidence="5" id="KW-0539">Nucleus</keyword>
<dbReference type="Pfam" id="PF25756">
    <property type="entry name" value="TPR_INTS8"/>
    <property type="match status" value="1"/>
</dbReference>
<sequence>MEVDILKPGTAPLPEETVLWFEFLLKPSLLDKHLKKPNPDPSPIDLIQLFLSVTPDPQIQGATEPNSPESDGSKIEGLQNKIGRKQLALKILALKVAAHLSFNLDKIEKSLPLSKQVQLLSDLCTVTSGKVQNLPISLVHECVSGPDGSKHSLTFALTLYHRFILRAQVRRGCQTKTNKITMIPPGPDPNLIPTRDDYFISSMEALTQNSIDFLTQIMEDGEQFKLLTYDCFVALDAHNDNVTQKFDAAEPISKIEVQTQIYFDLCMYFLFIKSYAKARENVIKCRDSLKLVKHEYALKGKSKFLYCNVDEEELEAYLLACGVFEDDQSLLLRMNKSIMAKYDGIIDVLKEDNVKCEIPMVQRKILELDIEGSLSTQQLSTDAKEVYYTVIVLNTIRYVVDGNDVMAFDIFTRKYQNNEGILELFLKVIRETYDTFDLSKKNLLKQYVLKLVMIPSGMKHNLLTLLKPSSMFSHREIEDLKRQKGEDSITISGIGQNNDWIFTEGKTMSRLELAQVERQLINSTNPKTSRTLLVKFASMNPSKPLWNINPSWVLPDPIRALILSLPRGFLQDFSFVLTGKAKELAAKNDFDTAITMLNAIKTETKRTDFASNPNVVKLRKLIQYEITFVQIQQCLEESWPVTQSGIKPPGILIGCKHLLGTLTNNETVIPRTEILEAAATMLLNLGQWTSVLMTEKRSACLDLCSAFATAIIDIDKMKGQGQKKVNKEPWDLILPVFLIQPGNASGKRPGARDSRDSPSLQQTLNLNSFLKRLRDPFIISIVLSLLSRLHNALKDDGNFEIHAEYMLLWPATVSNAVGYNIKAVSETINLLLKQAFKYYPTNIAWLKLKGDLEYVNGSFESAMKYYVTALITGSEYCTLPLTRPTLDEHVVRRMIKCTTNLGSYMQAAILCQFLDETDYGLAFKSIAEKTGSFSDAMDAYYGCIWDVTLLEFIINMHSKKGEHKRKLQAISYMGLLELNANNNDEIKREAASARKIKFLRSLAKQYMLS</sequence>
<organism evidence="7">
    <name type="scientific">Culicoides sonorensis</name>
    <name type="common">Biting midge</name>
    <dbReference type="NCBI Taxonomy" id="179676"/>
    <lineage>
        <taxon>Eukaryota</taxon>
        <taxon>Metazoa</taxon>
        <taxon>Ecdysozoa</taxon>
        <taxon>Arthropoda</taxon>
        <taxon>Hexapoda</taxon>
        <taxon>Insecta</taxon>
        <taxon>Pterygota</taxon>
        <taxon>Neoptera</taxon>
        <taxon>Endopterygota</taxon>
        <taxon>Diptera</taxon>
        <taxon>Nematocera</taxon>
        <taxon>Chironomoidea</taxon>
        <taxon>Ceratopogonidae</taxon>
        <taxon>Ceratopogoninae</taxon>
        <taxon>Culicoides</taxon>
        <taxon>Monoculicoides</taxon>
    </lineage>
</organism>
<reference evidence="8" key="2">
    <citation type="submission" date="2018-07" db="EMBL/GenBank/DDBJ databases">
        <authorList>
            <person name="Quirk P.G."/>
            <person name="Krulwich T.A."/>
        </authorList>
    </citation>
    <scope>NUCLEOTIDE SEQUENCE</scope>
</reference>
<evidence type="ECO:0000256" key="2">
    <source>
        <dbReference type="ARBA" id="ARBA00004286"/>
    </source>
</evidence>
<dbReference type="GO" id="GO:0005694">
    <property type="term" value="C:chromosome"/>
    <property type="evidence" value="ECO:0007669"/>
    <property type="project" value="UniProtKB-SubCell"/>
</dbReference>
<comment type="subcellular location">
    <subcellularLocation>
        <location evidence="2">Chromosome</location>
    </subcellularLocation>
    <subcellularLocation>
        <location evidence="1">Nucleus</location>
    </subcellularLocation>
</comment>
<dbReference type="AlphaFoldDB" id="A0A336KV26"/>